<reference evidence="2 3" key="1">
    <citation type="submission" date="2020-08" db="EMBL/GenBank/DDBJ databases">
        <title>Genomic Encyclopedia of Type Strains, Phase III (KMG-III): the genomes of soil and plant-associated and newly described type strains.</title>
        <authorList>
            <person name="Whitman W."/>
        </authorList>
    </citation>
    <scope>NUCLEOTIDE SEQUENCE [LARGE SCALE GENOMIC DNA]</scope>
    <source>
        <strain evidence="2 3">SFB5A</strain>
    </source>
</reference>
<organism evidence="2 3">
    <name type="scientific">Streptomyces nymphaeiformis</name>
    <dbReference type="NCBI Taxonomy" id="2663842"/>
    <lineage>
        <taxon>Bacteria</taxon>
        <taxon>Bacillati</taxon>
        <taxon>Actinomycetota</taxon>
        <taxon>Actinomycetes</taxon>
        <taxon>Kitasatosporales</taxon>
        <taxon>Streptomycetaceae</taxon>
        <taxon>Streptomyces</taxon>
    </lineage>
</organism>
<keyword evidence="3" id="KW-1185">Reference proteome</keyword>
<dbReference type="Proteomes" id="UP000582643">
    <property type="component" value="Unassembled WGS sequence"/>
</dbReference>
<dbReference type="EMBL" id="JACHJY010000008">
    <property type="protein sequence ID" value="MBB4984779.1"/>
    <property type="molecule type" value="Genomic_DNA"/>
</dbReference>
<feature type="domain" description="Helicase HerA central" evidence="1">
    <location>
        <begin position="2"/>
        <end position="39"/>
    </location>
</feature>
<protein>
    <recommendedName>
        <fullName evidence="1">Helicase HerA central domain-containing protein</fullName>
    </recommendedName>
</protein>
<evidence type="ECO:0000259" key="1">
    <source>
        <dbReference type="Pfam" id="PF01935"/>
    </source>
</evidence>
<dbReference type="InterPro" id="IPR051162">
    <property type="entry name" value="T4SS_component"/>
</dbReference>
<dbReference type="InterPro" id="IPR002789">
    <property type="entry name" value="HerA_central"/>
</dbReference>
<accession>A0A7W7U4G9</accession>
<dbReference type="SUPFAM" id="SSF52540">
    <property type="entry name" value="P-loop containing nucleoside triphosphate hydrolases"/>
    <property type="match status" value="1"/>
</dbReference>
<dbReference type="InterPro" id="IPR027417">
    <property type="entry name" value="P-loop_NTPase"/>
</dbReference>
<dbReference type="PANTHER" id="PTHR30121">
    <property type="entry name" value="UNCHARACTERIZED PROTEIN YJGR-RELATED"/>
    <property type="match status" value="1"/>
</dbReference>
<dbReference type="AlphaFoldDB" id="A0A7W7U4G9"/>
<dbReference type="PANTHER" id="PTHR30121:SF11">
    <property type="entry name" value="AAA+ ATPASE DOMAIN-CONTAINING PROTEIN"/>
    <property type="match status" value="1"/>
</dbReference>
<evidence type="ECO:0000313" key="3">
    <source>
        <dbReference type="Proteomes" id="UP000582643"/>
    </source>
</evidence>
<proteinExistence type="predicted"/>
<comment type="caution">
    <text evidence="2">The sequence shown here is derived from an EMBL/GenBank/DDBJ whole genome shotgun (WGS) entry which is preliminary data.</text>
</comment>
<sequence length="463" mass="52352">MGKTGSGKSYFLASLFLSLYLAGQPVTLIDPHGDLAQLVLAHLVAQGQLQTPDQRERLLYLDIPAAAAEQRYLPFNFLAQPYDDHAMAEHVTEAARRAWPELAHGAPTFENILKHSVVALRQAGLPLTRLSDLLTDTAFRNQILLTRVHDPQVIRFFRLRMDMWGRDAPLMKESTLNRADLLTLSPILRHALGHQDNVLDFRRLIDSGTSLIVNLSVASPDTRRLFGCLLTVGMETAALSRANLRAAGRRLRTPHVLMIDEFSQFMAQSEESLTRMLSETRKYKLFCVMAHQNWSQASDRLKGALQNVGIEAIFKAGRPDAEYSARLFGTVNTEAVKHVVADEAAEKRTHPTFYPLPEQWEHTTQEIQQLDVGEAFIRLPDDRLQRVHTPRLPDLPATSHGLDEIERYYLDRYFEQPQSESTVTTRPSIAGLSNVNIRRRSEGSKLRPRTGLIYAQSGHKRRI</sequence>
<gene>
    <name evidence="2" type="ORF">GGE06_005725</name>
</gene>
<dbReference type="Pfam" id="PF01935">
    <property type="entry name" value="DUF87"/>
    <property type="match status" value="1"/>
</dbReference>
<evidence type="ECO:0000313" key="2">
    <source>
        <dbReference type="EMBL" id="MBB4984779.1"/>
    </source>
</evidence>
<dbReference type="Gene3D" id="3.40.50.300">
    <property type="entry name" value="P-loop containing nucleotide triphosphate hydrolases"/>
    <property type="match status" value="2"/>
</dbReference>
<name>A0A7W7U4G9_9ACTN</name>